<evidence type="ECO:0000259" key="4">
    <source>
        <dbReference type="SMART" id="SM00858"/>
    </source>
</evidence>
<dbReference type="SMART" id="SM00858">
    <property type="entry name" value="SAF"/>
    <property type="match status" value="1"/>
</dbReference>
<reference evidence="5 6" key="1">
    <citation type="submission" date="2024-02" db="EMBL/GenBank/DDBJ databases">
        <title>A nitrogen-fixing paenibacillus bacterium.</title>
        <authorList>
            <person name="Zhang W.L."/>
            <person name="Chen S.F."/>
        </authorList>
    </citation>
    <scope>NUCLEOTIDE SEQUENCE [LARGE SCALE GENOMIC DNA]</scope>
    <source>
        <strain evidence="5 6">M1</strain>
    </source>
</reference>
<keyword evidence="3" id="KW-1133">Transmembrane helix</keyword>
<dbReference type="Proteomes" id="UP001306950">
    <property type="component" value="Unassembled WGS sequence"/>
</dbReference>
<dbReference type="RefSeq" id="WP_331844462.1">
    <property type="nucleotide sequence ID" value="NZ_JAZHPZ010000001.1"/>
</dbReference>
<feature type="compositionally biased region" description="Polar residues" evidence="2">
    <location>
        <begin position="317"/>
        <end position="342"/>
    </location>
</feature>
<feature type="transmembrane region" description="Helical" evidence="3">
    <location>
        <begin position="12"/>
        <end position="34"/>
    </location>
</feature>
<feature type="coiled-coil region" evidence="1">
    <location>
        <begin position="38"/>
        <end position="65"/>
    </location>
</feature>
<feature type="domain" description="SAF" evidence="4">
    <location>
        <begin position="64"/>
        <end position="125"/>
    </location>
</feature>
<evidence type="ECO:0000256" key="3">
    <source>
        <dbReference type="SAM" id="Phobius"/>
    </source>
</evidence>
<dbReference type="CDD" id="cd11614">
    <property type="entry name" value="SAF_CpaB_FlgA_like"/>
    <property type="match status" value="1"/>
</dbReference>
<accession>A0ABU7VLA1</accession>
<feature type="region of interest" description="Disordered" evidence="2">
    <location>
        <begin position="259"/>
        <end position="342"/>
    </location>
</feature>
<protein>
    <submittedName>
        <fullName evidence="5">SAF domain-containing protein</fullName>
    </submittedName>
</protein>
<dbReference type="Pfam" id="PF08666">
    <property type="entry name" value="SAF"/>
    <property type="match status" value="1"/>
</dbReference>
<dbReference type="Gene3D" id="3.90.1210.10">
    <property type="entry name" value="Antifreeze-like/N-acetylneuraminic acid synthase C-terminal domain"/>
    <property type="match status" value="1"/>
</dbReference>
<gene>
    <name evidence="5" type="ORF">V3851_00105</name>
</gene>
<organism evidence="5 6">
    <name type="scientific">Paenibacillus haidiansis</name>
    <dbReference type="NCBI Taxonomy" id="1574488"/>
    <lineage>
        <taxon>Bacteria</taxon>
        <taxon>Bacillati</taxon>
        <taxon>Bacillota</taxon>
        <taxon>Bacilli</taxon>
        <taxon>Bacillales</taxon>
        <taxon>Paenibacillaceae</taxon>
        <taxon>Paenibacillus</taxon>
    </lineage>
</organism>
<keyword evidence="1" id="KW-0175">Coiled coil</keyword>
<comment type="caution">
    <text evidence="5">The sequence shown here is derived from an EMBL/GenBank/DDBJ whole genome shotgun (WGS) entry which is preliminary data.</text>
</comment>
<sequence>MSRIRFRQKRLLIAALIGGVAVLLICFIFGYLFFNHLHNKYEKRTSEIELKLNEAERRLNEERVDVTVVNKSIPAGEKLLETDLQTISIPVSTAPADAVDKEAIVGKYSKITLQQNAVITGSMLFEEGVTPNDLRIQEFRVIELPIKLQKNDFVDVRIKFPTGQDYIVLSKKKVKDLVTGTIWYEMSEKEILTMSSAIVDAYINDASIYALSYVDPYMQDDAAVTYPPNPLVQDLIAADPNIVETAQYEMERRARTKLEQDLASMSPEDVQSYVSGKSATDSKAYEYSMEETEGSGDTQQNPLLDGGAGSDDANWTEAGQENNMMSSEQIFSDNSESVSIKK</sequence>
<evidence type="ECO:0000256" key="1">
    <source>
        <dbReference type="SAM" id="Coils"/>
    </source>
</evidence>
<keyword evidence="3" id="KW-0812">Transmembrane</keyword>
<dbReference type="InterPro" id="IPR013974">
    <property type="entry name" value="SAF"/>
</dbReference>
<keyword evidence="6" id="KW-1185">Reference proteome</keyword>
<evidence type="ECO:0000313" key="6">
    <source>
        <dbReference type="Proteomes" id="UP001306950"/>
    </source>
</evidence>
<keyword evidence="3" id="KW-0472">Membrane</keyword>
<proteinExistence type="predicted"/>
<name>A0ABU7VLA1_9BACL</name>
<dbReference type="EMBL" id="JAZHPZ010000001">
    <property type="protein sequence ID" value="MEF2964215.1"/>
    <property type="molecule type" value="Genomic_DNA"/>
</dbReference>
<evidence type="ECO:0000256" key="2">
    <source>
        <dbReference type="SAM" id="MobiDB-lite"/>
    </source>
</evidence>
<evidence type="ECO:0000313" key="5">
    <source>
        <dbReference type="EMBL" id="MEF2964215.1"/>
    </source>
</evidence>
<feature type="compositionally biased region" description="Polar residues" evidence="2">
    <location>
        <begin position="272"/>
        <end position="281"/>
    </location>
</feature>